<dbReference type="EMBL" id="UINC01001394">
    <property type="protein sequence ID" value="SUZ79644.1"/>
    <property type="molecule type" value="Genomic_DNA"/>
</dbReference>
<dbReference type="InterPro" id="IPR011051">
    <property type="entry name" value="RmlC_Cupin_sf"/>
</dbReference>
<dbReference type="AlphaFoldDB" id="A0A381QL39"/>
<protein>
    <recommendedName>
        <fullName evidence="2">Cupin type-1 domain-containing protein</fullName>
    </recommendedName>
</protein>
<evidence type="ECO:0008006" key="2">
    <source>
        <dbReference type="Google" id="ProtNLM"/>
    </source>
</evidence>
<gene>
    <name evidence="1" type="ORF">METZ01_LOCUS32498</name>
</gene>
<reference evidence="1" key="1">
    <citation type="submission" date="2018-05" db="EMBL/GenBank/DDBJ databases">
        <authorList>
            <person name="Lanie J.A."/>
            <person name="Ng W.-L."/>
            <person name="Kazmierczak K.M."/>
            <person name="Andrzejewski T.M."/>
            <person name="Davidsen T.M."/>
            <person name="Wayne K.J."/>
            <person name="Tettelin H."/>
            <person name="Glass J.I."/>
            <person name="Rusch D."/>
            <person name="Podicherti R."/>
            <person name="Tsui H.-C.T."/>
            <person name="Winkler M.E."/>
        </authorList>
    </citation>
    <scope>NUCLEOTIDE SEQUENCE</scope>
</reference>
<name>A0A381QL39_9ZZZZ</name>
<dbReference type="Gene3D" id="2.60.120.10">
    <property type="entry name" value="Jelly Rolls"/>
    <property type="match status" value="1"/>
</dbReference>
<sequence length="176" mass="20143">MRFLSFFLASVYLLPASSVSAQDIFAGIPVEPRPSDYIHWDAEKFEDFKSELQQSLQEGNGIWDTDFVYLNALPQADHRPHNIQIIHRSGYTQPEIHELKWDIYVILDGSGVARIGGERVGWVNGLPPEQQHPQLEGFKEYQVGVGDIIHVPAREWHQMLTEPNESITYALINVFE</sequence>
<evidence type="ECO:0000313" key="1">
    <source>
        <dbReference type="EMBL" id="SUZ79644.1"/>
    </source>
</evidence>
<proteinExistence type="predicted"/>
<organism evidence="1">
    <name type="scientific">marine metagenome</name>
    <dbReference type="NCBI Taxonomy" id="408172"/>
    <lineage>
        <taxon>unclassified sequences</taxon>
        <taxon>metagenomes</taxon>
        <taxon>ecological metagenomes</taxon>
    </lineage>
</organism>
<dbReference type="SUPFAM" id="SSF51182">
    <property type="entry name" value="RmlC-like cupins"/>
    <property type="match status" value="1"/>
</dbReference>
<accession>A0A381QL39</accession>
<dbReference type="InterPro" id="IPR014710">
    <property type="entry name" value="RmlC-like_jellyroll"/>
</dbReference>